<comment type="caution">
    <text evidence="2">The sequence shown here is derived from an EMBL/GenBank/DDBJ whole genome shotgun (WGS) entry which is preliminary data.</text>
</comment>
<gene>
    <name evidence="2" type="ORF">GWK09_10040</name>
</gene>
<reference evidence="2 3" key="1">
    <citation type="submission" date="2020-01" db="EMBL/GenBank/DDBJ databases">
        <title>Muriicola jejuensis KCTC 22299.</title>
        <authorList>
            <person name="Wang G."/>
        </authorList>
    </citation>
    <scope>NUCLEOTIDE SEQUENCE [LARGE SCALE GENOMIC DNA]</scope>
    <source>
        <strain evidence="2 3">KCTC 22299</strain>
    </source>
</reference>
<evidence type="ECO:0000313" key="3">
    <source>
        <dbReference type="Proteomes" id="UP000468443"/>
    </source>
</evidence>
<sequence>MKKLSFIFVSFLIAPISLLSQDTIVEKVVERPERPAFESSYIIDNPTDVTFIKNTLEVHMAHRFGTVNGGDNDLIGIWAPANIRIALSYAPHERLTLGYGTTKFDRLQDFNWKVALLRQTRSNKIPVNVTYYGNFVIDARSADRFLVEQHRYSYFNQLIISRRFNSKLSLQGSASVSHYNLVPQRMRNDVVAMSLGGRYKVSSQTSILVDYTQPFVHHLDGVKLDMDPEPGFSVGVEFRTSSHAFQLFLSSYQGIVPQKNIMFNQNNFFDGDFLIGFNITRLYNF</sequence>
<keyword evidence="3" id="KW-1185">Reference proteome</keyword>
<dbReference type="Pfam" id="PF19089">
    <property type="entry name" value="DUF5777"/>
    <property type="match status" value="1"/>
</dbReference>
<accession>A0A6P0UKV0</accession>
<dbReference type="Proteomes" id="UP000468443">
    <property type="component" value="Unassembled WGS sequence"/>
</dbReference>
<evidence type="ECO:0000313" key="2">
    <source>
        <dbReference type="EMBL" id="NER10856.1"/>
    </source>
</evidence>
<dbReference type="AlphaFoldDB" id="A0A6P0UKV0"/>
<dbReference type="EMBL" id="JAABOP010000002">
    <property type="protein sequence ID" value="NER10856.1"/>
    <property type="molecule type" value="Genomic_DNA"/>
</dbReference>
<protein>
    <recommendedName>
        <fullName evidence="1">DUF5777 domain-containing protein</fullName>
    </recommendedName>
</protein>
<name>A0A6P0UKV0_9FLAO</name>
<organism evidence="2 3">
    <name type="scientific">Muriicola jejuensis</name>
    <dbReference type="NCBI Taxonomy" id="504488"/>
    <lineage>
        <taxon>Bacteria</taxon>
        <taxon>Pseudomonadati</taxon>
        <taxon>Bacteroidota</taxon>
        <taxon>Flavobacteriia</taxon>
        <taxon>Flavobacteriales</taxon>
        <taxon>Flavobacteriaceae</taxon>
        <taxon>Muriicola</taxon>
    </lineage>
</organism>
<dbReference type="InterPro" id="IPR045916">
    <property type="entry name" value="DUF5777"/>
</dbReference>
<dbReference type="RefSeq" id="WP_163693256.1">
    <property type="nucleotide sequence ID" value="NZ_FXTW01000002.1"/>
</dbReference>
<feature type="domain" description="DUF5777" evidence="1">
    <location>
        <begin position="37"/>
        <end position="283"/>
    </location>
</feature>
<evidence type="ECO:0000259" key="1">
    <source>
        <dbReference type="Pfam" id="PF19089"/>
    </source>
</evidence>
<proteinExistence type="predicted"/>